<feature type="non-terminal residue" evidence="2">
    <location>
        <position position="188"/>
    </location>
</feature>
<feature type="transmembrane region" description="Helical" evidence="1">
    <location>
        <begin position="39"/>
        <end position="58"/>
    </location>
</feature>
<protein>
    <recommendedName>
        <fullName evidence="4">G protein-coupled receptor</fullName>
    </recommendedName>
</protein>
<dbReference type="AlphaFoldDB" id="A0AAN5I5C2"/>
<dbReference type="EMBL" id="BTRK01000005">
    <property type="protein sequence ID" value="GMR51301.1"/>
    <property type="molecule type" value="Genomic_DNA"/>
</dbReference>
<gene>
    <name evidence="2" type="ORF">PMAYCL1PPCAC_21496</name>
</gene>
<organism evidence="2 3">
    <name type="scientific">Pristionchus mayeri</name>
    <dbReference type="NCBI Taxonomy" id="1317129"/>
    <lineage>
        <taxon>Eukaryota</taxon>
        <taxon>Metazoa</taxon>
        <taxon>Ecdysozoa</taxon>
        <taxon>Nematoda</taxon>
        <taxon>Chromadorea</taxon>
        <taxon>Rhabditida</taxon>
        <taxon>Rhabditina</taxon>
        <taxon>Diplogasteromorpha</taxon>
        <taxon>Diplogasteroidea</taxon>
        <taxon>Neodiplogasteridae</taxon>
        <taxon>Pristionchus</taxon>
    </lineage>
</organism>
<dbReference type="InterPro" id="IPR019428">
    <property type="entry name" value="7TM_GPCR_serpentine_rcpt_Str"/>
</dbReference>
<keyword evidence="1" id="KW-0812">Transmembrane</keyword>
<reference evidence="3" key="1">
    <citation type="submission" date="2022-10" db="EMBL/GenBank/DDBJ databases">
        <title>Genome assembly of Pristionchus species.</title>
        <authorList>
            <person name="Yoshida K."/>
            <person name="Sommer R.J."/>
        </authorList>
    </citation>
    <scope>NUCLEOTIDE SEQUENCE [LARGE SCALE GENOMIC DNA]</scope>
    <source>
        <strain evidence="3">RS5460</strain>
    </source>
</reference>
<evidence type="ECO:0008006" key="4">
    <source>
        <dbReference type="Google" id="ProtNLM"/>
    </source>
</evidence>
<dbReference type="PANTHER" id="PTHR22943">
    <property type="entry name" value="7-TRANSMEMBRANE DOMAIN RECEPTOR C.ELEGANS"/>
    <property type="match status" value="1"/>
</dbReference>
<feature type="transmembrane region" description="Helical" evidence="1">
    <location>
        <begin position="6"/>
        <end position="27"/>
    </location>
</feature>
<sequence>QEIFQIFLYSFAVCSITWNSFLIFLVVQPSNRNLGNYRVLLCTFAAVDMAISLYHALIVPDLHMTEFGYIFWSYRFIHMRTEYGFYADLIWAGLFYQSFIPLAFHYVYRYIIMCKPPWLTFMSRNPWRNWICLAIVTDIIYTGTIVGVVALGWLPSESRHAFAPALLEEYGIDLFSDNRPGYISFTYW</sequence>
<feature type="transmembrane region" description="Helical" evidence="1">
    <location>
        <begin position="129"/>
        <end position="154"/>
    </location>
</feature>
<name>A0AAN5I5C2_9BILA</name>
<keyword evidence="1" id="KW-0472">Membrane</keyword>
<evidence type="ECO:0000256" key="1">
    <source>
        <dbReference type="SAM" id="Phobius"/>
    </source>
</evidence>
<dbReference type="Proteomes" id="UP001328107">
    <property type="component" value="Unassembled WGS sequence"/>
</dbReference>
<evidence type="ECO:0000313" key="3">
    <source>
        <dbReference type="Proteomes" id="UP001328107"/>
    </source>
</evidence>
<keyword evidence="3" id="KW-1185">Reference proteome</keyword>
<dbReference type="Pfam" id="PF10326">
    <property type="entry name" value="7TM_GPCR_Str"/>
    <property type="match status" value="1"/>
</dbReference>
<evidence type="ECO:0000313" key="2">
    <source>
        <dbReference type="EMBL" id="GMR51301.1"/>
    </source>
</evidence>
<feature type="transmembrane region" description="Helical" evidence="1">
    <location>
        <begin position="89"/>
        <end position="108"/>
    </location>
</feature>
<proteinExistence type="predicted"/>
<keyword evidence="1" id="KW-1133">Transmembrane helix</keyword>
<feature type="non-terminal residue" evidence="2">
    <location>
        <position position="1"/>
    </location>
</feature>
<comment type="caution">
    <text evidence="2">The sequence shown here is derived from an EMBL/GenBank/DDBJ whole genome shotgun (WGS) entry which is preliminary data.</text>
</comment>
<accession>A0AAN5I5C2</accession>
<dbReference type="PANTHER" id="PTHR22943:SF248">
    <property type="entry name" value="SEVEN TM RECEPTOR"/>
    <property type="match status" value="1"/>
</dbReference>